<feature type="DNA-binding region" description="HMG box" evidence="2">
    <location>
        <begin position="33"/>
        <end position="101"/>
    </location>
</feature>
<dbReference type="PANTHER" id="PTHR48112">
    <property type="entry name" value="HIGH MOBILITY GROUP PROTEIN DSP1"/>
    <property type="match status" value="1"/>
</dbReference>
<gene>
    <name evidence="6" type="ORF">M153_13700001932</name>
</gene>
<proteinExistence type="predicted"/>
<feature type="domain" description="HMG box" evidence="5">
    <location>
        <begin position="33"/>
        <end position="101"/>
    </location>
</feature>
<dbReference type="SMART" id="SM00398">
    <property type="entry name" value="HMG"/>
    <property type="match status" value="2"/>
</dbReference>
<evidence type="ECO:0000259" key="5">
    <source>
        <dbReference type="PROSITE" id="PS50118"/>
    </source>
</evidence>
<dbReference type="InterPro" id="IPR050342">
    <property type="entry name" value="HMGB"/>
</dbReference>
<dbReference type="SUPFAM" id="SSF47095">
    <property type="entry name" value="HMG-box"/>
    <property type="match status" value="2"/>
</dbReference>
<dbReference type="Proteomes" id="UP000051530">
    <property type="component" value="Unassembled WGS sequence"/>
</dbReference>
<dbReference type="OrthoDB" id="1919336at2759"/>
<dbReference type="AlphaFoldDB" id="A0A0R0M2C8"/>
<keyword evidence="1 2" id="KW-0238">DNA-binding</keyword>
<feature type="region of interest" description="Disordered" evidence="4">
    <location>
        <begin position="1"/>
        <end position="37"/>
    </location>
</feature>
<feature type="coiled-coil region" evidence="3">
    <location>
        <begin position="72"/>
        <end position="99"/>
    </location>
</feature>
<reference evidence="6 7" key="1">
    <citation type="submission" date="2015-07" db="EMBL/GenBank/DDBJ databases">
        <title>The genome of Pseudoloma neurophilia, a relevant intracellular parasite of the zebrafish.</title>
        <authorList>
            <person name="Ndikumana S."/>
            <person name="Pelin A."/>
            <person name="Sanders J."/>
            <person name="Corradi N."/>
        </authorList>
    </citation>
    <scope>NUCLEOTIDE SEQUENCE [LARGE SCALE GENOMIC DNA]</scope>
    <source>
        <strain evidence="6 7">MK1</strain>
    </source>
</reference>
<sequence length="184" mass="21628">MCAAVTKTKEKASKDVQVTNKETKKTKKLANAPKKPPTAYLSFSSFLRKSEPELFKGKSIAEQREILKEQWAELSEDEKDKYESEYKLLKEKYDKENEEYKNSPQYIIDCKEAGVKIKRKRPKSAYNLFVSMEYQKMEGTFAECTQQLSAKWKSMSNKEKEKYIKLSEEEKRQFKENSEGLNEE</sequence>
<dbReference type="GO" id="GO:0005634">
    <property type="term" value="C:nucleus"/>
    <property type="evidence" value="ECO:0007669"/>
    <property type="project" value="UniProtKB-UniRule"/>
</dbReference>
<accession>A0A0R0M2C8</accession>
<dbReference type="Gene3D" id="1.10.30.10">
    <property type="entry name" value="High mobility group box domain"/>
    <property type="match status" value="2"/>
</dbReference>
<dbReference type="Pfam" id="PF00505">
    <property type="entry name" value="HMG_box"/>
    <property type="match status" value="2"/>
</dbReference>
<keyword evidence="2" id="KW-0539">Nucleus</keyword>
<feature type="coiled-coil region" evidence="3">
    <location>
        <begin position="157"/>
        <end position="184"/>
    </location>
</feature>
<name>A0A0R0M2C8_9MICR</name>
<dbReference type="EMBL" id="LGUB01000456">
    <property type="protein sequence ID" value="KRH93169.1"/>
    <property type="molecule type" value="Genomic_DNA"/>
</dbReference>
<evidence type="ECO:0000313" key="7">
    <source>
        <dbReference type="Proteomes" id="UP000051530"/>
    </source>
</evidence>
<dbReference type="GO" id="GO:0003677">
    <property type="term" value="F:DNA binding"/>
    <property type="evidence" value="ECO:0007669"/>
    <property type="project" value="UniProtKB-UniRule"/>
</dbReference>
<evidence type="ECO:0000256" key="3">
    <source>
        <dbReference type="SAM" id="Coils"/>
    </source>
</evidence>
<organism evidence="6 7">
    <name type="scientific">Pseudoloma neurophilia</name>
    <dbReference type="NCBI Taxonomy" id="146866"/>
    <lineage>
        <taxon>Eukaryota</taxon>
        <taxon>Fungi</taxon>
        <taxon>Fungi incertae sedis</taxon>
        <taxon>Microsporidia</taxon>
        <taxon>Pseudoloma</taxon>
    </lineage>
</organism>
<dbReference type="VEuPathDB" id="MicrosporidiaDB:M153_13700001932"/>
<keyword evidence="3" id="KW-0175">Coiled coil</keyword>
<feature type="DNA-binding region" description="HMG box" evidence="2">
    <location>
        <begin position="119"/>
        <end position="182"/>
    </location>
</feature>
<evidence type="ECO:0000256" key="2">
    <source>
        <dbReference type="PROSITE-ProRule" id="PRU00267"/>
    </source>
</evidence>
<evidence type="ECO:0000256" key="4">
    <source>
        <dbReference type="SAM" id="MobiDB-lite"/>
    </source>
</evidence>
<evidence type="ECO:0000313" key="6">
    <source>
        <dbReference type="EMBL" id="KRH93169.1"/>
    </source>
</evidence>
<dbReference type="CDD" id="cd00084">
    <property type="entry name" value="HMG-box_SF"/>
    <property type="match status" value="1"/>
</dbReference>
<evidence type="ECO:0000256" key="1">
    <source>
        <dbReference type="ARBA" id="ARBA00023125"/>
    </source>
</evidence>
<dbReference type="PROSITE" id="PS50118">
    <property type="entry name" value="HMG_BOX_2"/>
    <property type="match status" value="2"/>
</dbReference>
<protein>
    <submittedName>
        <fullName evidence="6">Putative High mobility group, HMG1/HMG2, High mobility group, superfamily protein</fullName>
    </submittedName>
</protein>
<keyword evidence="7" id="KW-1185">Reference proteome</keyword>
<feature type="domain" description="HMG box" evidence="5">
    <location>
        <begin position="119"/>
        <end position="182"/>
    </location>
</feature>
<comment type="caution">
    <text evidence="6">The sequence shown here is derived from an EMBL/GenBank/DDBJ whole genome shotgun (WGS) entry which is preliminary data.</text>
</comment>
<dbReference type="InterPro" id="IPR009071">
    <property type="entry name" value="HMG_box_dom"/>
</dbReference>
<dbReference type="InterPro" id="IPR036910">
    <property type="entry name" value="HMG_box_dom_sf"/>
</dbReference>
<dbReference type="PANTHER" id="PTHR48112:SF22">
    <property type="entry name" value="MITOCHONDRIAL TRANSCRIPTION FACTOR A, ISOFORM B"/>
    <property type="match status" value="1"/>
</dbReference>